<evidence type="ECO:0000313" key="3">
    <source>
        <dbReference type="EMBL" id="KAG7169338.1"/>
    </source>
</evidence>
<dbReference type="InterPro" id="IPR045112">
    <property type="entry name" value="PPAN-like"/>
</dbReference>
<feature type="compositionally biased region" description="Basic and acidic residues" evidence="1">
    <location>
        <begin position="362"/>
        <end position="384"/>
    </location>
</feature>
<dbReference type="EMBL" id="JAHLQT010017232">
    <property type="protein sequence ID" value="KAG7169338.1"/>
    <property type="molecule type" value="Genomic_DNA"/>
</dbReference>
<dbReference type="GO" id="GO:0006364">
    <property type="term" value="P:rRNA processing"/>
    <property type="evidence" value="ECO:0007669"/>
    <property type="project" value="InterPro"/>
</dbReference>
<evidence type="ECO:0000313" key="4">
    <source>
        <dbReference type="Proteomes" id="UP000747542"/>
    </source>
</evidence>
<proteinExistence type="predicted"/>
<feature type="region of interest" description="Disordered" evidence="1">
    <location>
        <begin position="270"/>
        <end position="415"/>
    </location>
</feature>
<evidence type="ECO:0000259" key="2">
    <source>
        <dbReference type="PROSITE" id="PS50833"/>
    </source>
</evidence>
<dbReference type="PROSITE" id="PS50833">
    <property type="entry name" value="BRIX"/>
    <property type="match status" value="1"/>
</dbReference>
<feature type="domain" description="Brix" evidence="2">
    <location>
        <begin position="1"/>
        <end position="250"/>
    </location>
</feature>
<feature type="region of interest" description="Disordered" evidence="1">
    <location>
        <begin position="1"/>
        <end position="23"/>
    </location>
</feature>
<dbReference type="Proteomes" id="UP000747542">
    <property type="component" value="Unassembled WGS sequence"/>
</dbReference>
<dbReference type="SMART" id="SM00879">
    <property type="entry name" value="Brix"/>
    <property type="match status" value="1"/>
</dbReference>
<evidence type="ECO:0000256" key="1">
    <source>
        <dbReference type="SAM" id="MobiDB-lite"/>
    </source>
</evidence>
<comment type="caution">
    <text evidence="3">The sequence shown here is derived from an EMBL/GenBank/DDBJ whole genome shotgun (WGS) entry which is preliminary data.</text>
</comment>
<dbReference type="GO" id="GO:0000027">
    <property type="term" value="P:ribosomal large subunit assembly"/>
    <property type="evidence" value="ECO:0007669"/>
    <property type="project" value="TreeGrafter"/>
</dbReference>
<dbReference type="PANTHER" id="PTHR12661:SF5">
    <property type="entry name" value="SUPPRESSOR OF SWI4 1 HOMOLOG"/>
    <property type="match status" value="1"/>
</dbReference>
<accession>A0A8J5K817</accession>
<dbReference type="Pfam" id="PF04427">
    <property type="entry name" value="Brix"/>
    <property type="match status" value="1"/>
</dbReference>
<feature type="compositionally biased region" description="Basic and acidic residues" evidence="1">
    <location>
        <begin position="12"/>
        <end position="23"/>
    </location>
</feature>
<reference evidence="3" key="1">
    <citation type="journal article" date="2021" name="Sci. Adv.">
        <title>The American lobster genome reveals insights on longevity, neural, and immune adaptations.</title>
        <authorList>
            <person name="Polinski J.M."/>
            <person name="Zimin A.V."/>
            <person name="Clark K.F."/>
            <person name="Kohn A.B."/>
            <person name="Sadowski N."/>
            <person name="Timp W."/>
            <person name="Ptitsyn A."/>
            <person name="Khanna P."/>
            <person name="Romanova D.Y."/>
            <person name="Williams P."/>
            <person name="Greenwood S.J."/>
            <person name="Moroz L.L."/>
            <person name="Walt D.R."/>
            <person name="Bodnar A.G."/>
        </authorList>
    </citation>
    <scope>NUCLEOTIDE SEQUENCE</scope>
    <source>
        <strain evidence="3">GMGI-L3</strain>
    </source>
</reference>
<keyword evidence="4" id="KW-1185">Reference proteome</keyword>
<sequence>MPRRKMGRLSRRNRDQSRAKQATEERVPQCIVISRAGQLNITHLVAFSQTSVGLYLKVCRIPHGPTLTFRIKVFARSKDVLSSLKKHRVHSGLYITGPCLMTNLQPEGGDLHLQLSARMFLDMFPTITPNQIKTDTIQRCCLINYDPNDGLFDFRHYSINVVPVGISKAVKKFNKRKLPDLSSYNDVSEFMTKAAILSESEAEDDPSAHVMADVKVARRKLGLQKSSVRLSELGPRLSLELMKIEEGLLDGKTLYNRIVTKTDEEKLQLEKKRKHKKQLKMKRKKQQQENVDAKTRKKDEHKKKCLEGMGVGTKKEEEKTKKKRKEEEEDVDDADWEDIEDDDAQKKRKIVAGSGPIRKKFKSADKNTKEGIKKKTKNDNEGMRKTKKNTAAMRSGIRRENLKGRKITQGNYGQK</sequence>
<feature type="compositionally biased region" description="Acidic residues" evidence="1">
    <location>
        <begin position="327"/>
        <end position="343"/>
    </location>
</feature>
<dbReference type="PANTHER" id="PTHR12661">
    <property type="entry name" value="PETER PAN-RELATED"/>
    <property type="match status" value="1"/>
</dbReference>
<dbReference type="AlphaFoldDB" id="A0A8J5K817"/>
<protein>
    <submittedName>
        <fullName evidence="3">Suppressor of SWI4 1-like</fullName>
    </submittedName>
</protein>
<name>A0A8J5K817_HOMAM</name>
<organism evidence="3 4">
    <name type="scientific">Homarus americanus</name>
    <name type="common">American lobster</name>
    <dbReference type="NCBI Taxonomy" id="6706"/>
    <lineage>
        <taxon>Eukaryota</taxon>
        <taxon>Metazoa</taxon>
        <taxon>Ecdysozoa</taxon>
        <taxon>Arthropoda</taxon>
        <taxon>Crustacea</taxon>
        <taxon>Multicrustacea</taxon>
        <taxon>Malacostraca</taxon>
        <taxon>Eumalacostraca</taxon>
        <taxon>Eucarida</taxon>
        <taxon>Decapoda</taxon>
        <taxon>Pleocyemata</taxon>
        <taxon>Astacidea</taxon>
        <taxon>Nephropoidea</taxon>
        <taxon>Nephropidae</taxon>
        <taxon>Homarus</taxon>
    </lineage>
</organism>
<feature type="compositionally biased region" description="Basic residues" evidence="1">
    <location>
        <begin position="1"/>
        <end position="11"/>
    </location>
</feature>
<dbReference type="GO" id="GO:0019843">
    <property type="term" value="F:rRNA binding"/>
    <property type="evidence" value="ECO:0007669"/>
    <property type="project" value="InterPro"/>
</dbReference>
<dbReference type="GO" id="GO:0030687">
    <property type="term" value="C:preribosome, large subunit precursor"/>
    <property type="evidence" value="ECO:0007669"/>
    <property type="project" value="TreeGrafter"/>
</dbReference>
<dbReference type="InterPro" id="IPR007109">
    <property type="entry name" value="Brix"/>
</dbReference>
<feature type="compositionally biased region" description="Basic residues" evidence="1">
    <location>
        <begin position="271"/>
        <end position="285"/>
    </location>
</feature>
<gene>
    <name evidence="3" type="primary">Ppan-L</name>
    <name evidence="3" type="ORF">Hamer_G024305</name>
</gene>